<proteinExistence type="predicted"/>
<dbReference type="OrthoDB" id="3018720at2759"/>
<evidence type="ECO:0000313" key="2">
    <source>
        <dbReference type="Proteomes" id="UP000807353"/>
    </source>
</evidence>
<sequence>MTPPNNNKNLMRLLAAFSQFSLTTQSKVKTLINSPPSSVVLPPTIPRILFSSSSEQPISGSSSDFGLGTHPFIIQLAQNAIHIPLVLFTSKLTNKLHKESTSIKQNTVYNSLGTKCHVMDLSQFPEESTMDIADWHEAWNCYRVFLESSCDHTLYTRWNDHYQFLAKQDDFRNNFPAILKFDIEERTRYSLDPREFNRESYLCHFKSVKIEVMHTKIRNATQNLGVKHTSST</sequence>
<reference evidence="1" key="1">
    <citation type="submission" date="2020-11" db="EMBL/GenBank/DDBJ databases">
        <authorList>
            <consortium name="DOE Joint Genome Institute"/>
            <person name="Ahrendt S."/>
            <person name="Riley R."/>
            <person name="Andreopoulos W."/>
            <person name="Labutti K."/>
            <person name="Pangilinan J."/>
            <person name="Ruiz-Duenas F.J."/>
            <person name="Barrasa J.M."/>
            <person name="Sanchez-Garcia M."/>
            <person name="Camarero S."/>
            <person name="Miyauchi S."/>
            <person name="Serrano A."/>
            <person name="Linde D."/>
            <person name="Babiker R."/>
            <person name="Drula E."/>
            <person name="Ayuso-Fernandez I."/>
            <person name="Pacheco R."/>
            <person name="Padilla G."/>
            <person name="Ferreira P."/>
            <person name="Barriuso J."/>
            <person name="Kellner H."/>
            <person name="Castanera R."/>
            <person name="Alfaro M."/>
            <person name="Ramirez L."/>
            <person name="Pisabarro A.G."/>
            <person name="Kuo A."/>
            <person name="Tritt A."/>
            <person name="Lipzen A."/>
            <person name="He G."/>
            <person name="Yan M."/>
            <person name="Ng V."/>
            <person name="Cullen D."/>
            <person name="Martin F."/>
            <person name="Rosso M.-N."/>
            <person name="Henrissat B."/>
            <person name="Hibbett D."/>
            <person name="Martinez A.T."/>
            <person name="Grigoriev I.V."/>
        </authorList>
    </citation>
    <scope>NUCLEOTIDE SEQUENCE</scope>
    <source>
        <strain evidence="1">CBS 247.69</strain>
    </source>
</reference>
<protein>
    <submittedName>
        <fullName evidence="1">Uncharacterized protein</fullName>
    </submittedName>
</protein>
<keyword evidence="2" id="KW-1185">Reference proteome</keyword>
<name>A0A9P6C8Q2_9AGAR</name>
<dbReference type="EMBL" id="MU150444">
    <property type="protein sequence ID" value="KAF9456232.1"/>
    <property type="molecule type" value="Genomic_DNA"/>
</dbReference>
<dbReference type="AlphaFoldDB" id="A0A9P6C8Q2"/>
<comment type="caution">
    <text evidence="1">The sequence shown here is derived from an EMBL/GenBank/DDBJ whole genome shotgun (WGS) entry which is preliminary data.</text>
</comment>
<organism evidence="1 2">
    <name type="scientific">Collybia nuda</name>
    <dbReference type="NCBI Taxonomy" id="64659"/>
    <lineage>
        <taxon>Eukaryota</taxon>
        <taxon>Fungi</taxon>
        <taxon>Dikarya</taxon>
        <taxon>Basidiomycota</taxon>
        <taxon>Agaricomycotina</taxon>
        <taxon>Agaricomycetes</taxon>
        <taxon>Agaricomycetidae</taxon>
        <taxon>Agaricales</taxon>
        <taxon>Tricholomatineae</taxon>
        <taxon>Clitocybaceae</taxon>
        <taxon>Collybia</taxon>
    </lineage>
</organism>
<accession>A0A9P6C8Q2</accession>
<evidence type="ECO:0000313" key="1">
    <source>
        <dbReference type="EMBL" id="KAF9456232.1"/>
    </source>
</evidence>
<gene>
    <name evidence="1" type="ORF">BDZ94DRAFT_1178185</name>
</gene>
<dbReference type="Proteomes" id="UP000807353">
    <property type="component" value="Unassembled WGS sequence"/>
</dbReference>